<evidence type="ECO:0000313" key="3">
    <source>
        <dbReference type="Proteomes" id="UP001198200"/>
    </source>
</evidence>
<dbReference type="AlphaFoldDB" id="A0AAE3JAY2"/>
<gene>
    <name evidence="2" type="ORF">LKD48_00215</name>
</gene>
<organism evidence="2 3">
    <name type="scientific">Anthropogastromicrobium aceti</name>
    <dbReference type="NCBI Taxonomy" id="2981768"/>
    <lineage>
        <taxon>Bacteria</taxon>
        <taxon>Bacillati</taxon>
        <taxon>Bacillota</taxon>
        <taxon>Clostridia</taxon>
        <taxon>Lachnospirales</taxon>
        <taxon>Lachnospiraceae</taxon>
        <taxon>Anthropogastromicrobium</taxon>
    </lineage>
</organism>
<proteinExistence type="predicted"/>
<accession>A0AAE3JAY2</accession>
<evidence type="ECO:0000313" key="2">
    <source>
        <dbReference type="EMBL" id="MCC2220073.1"/>
    </source>
</evidence>
<feature type="signal peptide" evidence="1">
    <location>
        <begin position="1"/>
        <end position="23"/>
    </location>
</feature>
<name>A0AAE3JAY2_9FIRM</name>
<dbReference type="RefSeq" id="WP_308730784.1">
    <property type="nucleotide sequence ID" value="NZ_JAJEQN010000001.1"/>
</dbReference>
<dbReference type="EMBL" id="JAJEQN010000001">
    <property type="protein sequence ID" value="MCC2220073.1"/>
    <property type="molecule type" value="Genomic_DNA"/>
</dbReference>
<reference evidence="2 3" key="1">
    <citation type="submission" date="2021-10" db="EMBL/GenBank/DDBJ databases">
        <title>Anaerobic single-cell dispensing facilitates the cultivation of human gut bacteria.</title>
        <authorList>
            <person name="Afrizal A."/>
        </authorList>
    </citation>
    <scope>NUCLEOTIDE SEQUENCE [LARGE SCALE GENOMIC DNA]</scope>
    <source>
        <strain evidence="2 3">CLA-AA-H224</strain>
    </source>
</reference>
<keyword evidence="3" id="KW-1185">Reference proteome</keyword>
<keyword evidence="1" id="KW-0732">Signal</keyword>
<protein>
    <submittedName>
        <fullName evidence="2">Uncharacterized protein</fullName>
    </submittedName>
</protein>
<sequence>MKRKFAVIMSAALAAGSTMPVMAESETAFTPSTYVGEFSLTADGESMLFSITAEQFAEDGVSVSANVTLPPSVTGEEADTVYGLNDVLRVVSGDLYINVAEIASTYGELLGSDISSMLPMFGIDQDWVEIPAIDFAAVETEAETDFDVDSMMNDFTALAENFDIQTAEDGSTTITFDGPAIVNTVKAVENVVDNAMSVLLSQVQGTDASQLVTVFDDYLQAAAEGVNMASPDVSVEDAKGMIVDMMNSLVEEMVSSFDVTPLQTEDGSKLSDQIQQMLDEGATINGTATVNADGTMTENVTVVNGESTVVVDMSFDGTAFNYVVTEDGTEIMNANGTITAQDNDFGMDMTATADGETVNMNVALTLLDNGLSIALTTNDGNEEVSMAGSFTQEDGVTITDTEAPTATLLRDVVKNTVAMFYAAQEPVEEEETAVTVAE</sequence>
<feature type="chain" id="PRO_5042157320" evidence="1">
    <location>
        <begin position="24"/>
        <end position="438"/>
    </location>
</feature>
<comment type="caution">
    <text evidence="2">The sequence shown here is derived from an EMBL/GenBank/DDBJ whole genome shotgun (WGS) entry which is preliminary data.</text>
</comment>
<dbReference type="Proteomes" id="UP001198200">
    <property type="component" value="Unassembled WGS sequence"/>
</dbReference>
<evidence type="ECO:0000256" key="1">
    <source>
        <dbReference type="SAM" id="SignalP"/>
    </source>
</evidence>